<protein>
    <submittedName>
        <fullName evidence="1">Uncharacterized protein</fullName>
    </submittedName>
</protein>
<dbReference type="EMBL" id="MU004363">
    <property type="protein sequence ID" value="KAF2654485.1"/>
    <property type="molecule type" value="Genomic_DNA"/>
</dbReference>
<gene>
    <name evidence="1" type="ORF">K491DRAFT_468731</name>
</gene>
<dbReference type="Proteomes" id="UP000799324">
    <property type="component" value="Unassembled WGS sequence"/>
</dbReference>
<evidence type="ECO:0000313" key="1">
    <source>
        <dbReference type="EMBL" id="KAF2654485.1"/>
    </source>
</evidence>
<sequence>MTLKGDSGGAWSHKWLCAGLYSWRSLVMQSVRMNGPERRCWSPLLVFKEPRLPTSLCCAWLSWAADKLLELLPRDAVRFAELTSLKPGSGDDASDTDDTAIMRHGSCKRGRLAGG</sequence>
<organism evidence="1 2">
    <name type="scientific">Lophiostoma macrostomum CBS 122681</name>
    <dbReference type="NCBI Taxonomy" id="1314788"/>
    <lineage>
        <taxon>Eukaryota</taxon>
        <taxon>Fungi</taxon>
        <taxon>Dikarya</taxon>
        <taxon>Ascomycota</taxon>
        <taxon>Pezizomycotina</taxon>
        <taxon>Dothideomycetes</taxon>
        <taxon>Pleosporomycetidae</taxon>
        <taxon>Pleosporales</taxon>
        <taxon>Lophiostomataceae</taxon>
        <taxon>Lophiostoma</taxon>
    </lineage>
</organism>
<evidence type="ECO:0000313" key="2">
    <source>
        <dbReference type="Proteomes" id="UP000799324"/>
    </source>
</evidence>
<reference evidence="1" key="1">
    <citation type="journal article" date="2020" name="Stud. Mycol.">
        <title>101 Dothideomycetes genomes: a test case for predicting lifestyles and emergence of pathogens.</title>
        <authorList>
            <person name="Haridas S."/>
            <person name="Albert R."/>
            <person name="Binder M."/>
            <person name="Bloem J."/>
            <person name="Labutti K."/>
            <person name="Salamov A."/>
            <person name="Andreopoulos B."/>
            <person name="Baker S."/>
            <person name="Barry K."/>
            <person name="Bills G."/>
            <person name="Bluhm B."/>
            <person name="Cannon C."/>
            <person name="Castanera R."/>
            <person name="Culley D."/>
            <person name="Daum C."/>
            <person name="Ezra D."/>
            <person name="Gonzalez J."/>
            <person name="Henrissat B."/>
            <person name="Kuo A."/>
            <person name="Liang C."/>
            <person name="Lipzen A."/>
            <person name="Lutzoni F."/>
            <person name="Magnuson J."/>
            <person name="Mondo S."/>
            <person name="Nolan M."/>
            <person name="Ohm R."/>
            <person name="Pangilinan J."/>
            <person name="Park H.-J."/>
            <person name="Ramirez L."/>
            <person name="Alfaro M."/>
            <person name="Sun H."/>
            <person name="Tritt A."/>
            <person name="Yoshinaga Y."/>
            <person name="Zwiers L.-H."/>
            <person name="Turgeon B."/>
            <person name="Goodwin S."/>
            <person name="Spatafora J."/>
            <person name="Crous P."/>
            <person name="Grigoriev I."/>
        </authorList>
    </citation>
    <scope>NUCLEOTIDE SEQUENCE</scope>
    <source>
        <strain evidence="1">CBS 122681</strain>
    </source>
</reference>
<accession>A0A6A6T397</accession>
<name>A0A6A6T397_9PLEO</name>
<dbReference type="AlphaFoldDB" id="A0A6A6T397"/>
<keyword evidence="2" id="KW-1185">Reference proteome</keyword>
<proteinExistence type="predicted"/>